<sequence>MSTATVRDCLGGTHMKRGVRAAVVAATCAAGLTLTACASGGAAASASLQTNAFTAWLEEAARVADEGVPEGRVIAESKPLLDAPAGVRPADLDHLLQSAPPPTVDPQVAPLVRTLKARQAATTLAASALTADNAGGAAIDATAAASTQYPQVEADLQTVGRDVVKDIACNALLDQLQPSEQQEAENAGEPAWVQIGAPTVQAIETVTAKRFSPEFGGLVEWSTWGYGIGKDADDIVSAAANTATTPDATHAPAFYYYVRICLAPPS</sequence>
<keyword evidence="3" id="KW-1185">Reference proteome</keyword>
<dbReference type="EMBL" id="JAJNDB010000005">
    <property type="protein sequence ID" value="MCD2196172.1"/>
    <property type="molecule type" value="Genomic_DNA"/>
</dbReference>
<proteinExistence type="predicted"/>
<evidence type="ECO:0000256" key="1">
    <source>
        <dbReference type="SAM" id="SignalP"/>
    </source>
</evidence>
<dbReference type="RefSeq" id="WP_230738026.1">
    <property type="nucleotide sequence ID" value="NZ_JAJNDB010000005.1"/>
</dbReference>
<feature type="chain" id="PRO_5045797531" description="Lipoprotein" evidence="1">
    <location>
        <begin position="39"/>
        <end position="266"/>
    </location>
</feature>
<organism evidence="2 3">
    <name type="scientific">Actinomycetospora endophytica</name>
    <dbReference type="NCBI Taxonomy" id="2291215"/>
    <lineage>
        <taxon>Bacteria</taxon>
        <taxon>Bacillati</taxon>
        <taxon>Actinomycetota</taxon>
        <taxon>Actinomycetes</taxon>
        <taxon>Pseudonocardiales</taxon>
        <taxon>Pseudonocardiaceae</taxon>
        <taxon>Actinomycetospora</taxon>
    </lineage>
</organism>
<dbReference type="Proteomes" id="UP001199469">
    <property type="component" value="Unassembled WGS sequence"/>
</dbReference>
<evidence type="ECO:0000313" key="2">
    <source>
        <dbReference type="EMBL" id="MCD2196172.1"/>
    </source>
</evidence>
<keyword evidence="1" id="KW-0732">Signal</keyword>
<reference evidence="2 3" key="1">
    <citation type="submission" date="2021-11" db="EMBL/GenBank/DDBJ databases">
        <title>Draft genome sequence of Actinomycetospora sp. SF1 isolated from the rhizosphere soil.</title>
        <authorList>
            <person name="Duangmal K."/>
            <person name="Chantavorakit T."/>
        </authorList>
    </citation>
    <scope>NUCLEOTIDE SEQUENCE [LARGE SCALE GENOMIC DNA]</scope>
    <source>
        <strain evidence="2 3">TBRC 5722</strain>
    </source>
</reference>
<gene>
    <name evidence="2" type="ORF">LQ327_22625</name>
</gene>
<name>A0ABS8PD26_9PSEU</name>
<feature type="signal peptide" evidence="1">
    <location>
        <begin position="1"/>
        <end position="38"/>
    </location>
</feature>
<evidence type="ECO:0008006" key="4">
    <source>
        <dbReference type="Google" id="ProtNLM"/>
    </source>
</evidence>
<accession>A0ABS8PD26</accession>
<comment type="caution">
    <text evidence="2">The sequence shown here is derived from an EMBL/GenBank/DDBJ whole genome shotgun (WGS) entry which is preliminary data.</text>
</comment>
<protein>
    <recommendedName>
        <fullName evidence="4">Lipoprotein</fullName>
    </recommendedName>
</protein>
<evidence type="ECO:0000313" key="3">
    <source>
        <dbReference type="Proteomes" id="UP001199469"/>
    </source>
</evidence>